<dbReference type="Gene3D" id="2.30.30.40">
    <property type="entry name" value="SH3 Domains"/>
    <property type="match status" value="1"/>
</dbReference>
<feature type="active site" description="Proton donor/acceptor" evidence="6">
    <location>
        <position position="125"/>
    </location>
</feature>
<dbReference type="InterPro" id="IPR003646">
    <property type="entry name" value="SH3-like_bac-type"/>
</dbReference>
<evidence type="ECO:0000313" key="9">
    <source>
        <dbReference type="EMBL" id="HIU95026.1"/>
    </source>
</evidence>
<dbReference type="Proteomes" id="UP000824128">
    <property type="component" value="Unassembled WGS sequence"/>
</dbReference>
<evidence type="ECO:0000259" key="8">
    <source>
        <dbReference type="PROSITE" id="PS52029"/>
    </source>
</evidence>
<dbReference type="CDD" id="cd16913">
    <property type="entry name" value="YkuD_like"/>
    <property type="match status" value="1"/>
</dbReference>
<dbReference type="InterPro" id="IPR038063">
    <property type="entry name" value="Transpep_catalytic_dom"/>
</dbReference>
<proteinExistence type="predicted"/>
<organism evidence="9 10">
    <name type="scientific">Candidatus Aphodomorpha intestinavium</name>
    <dbReference type="NCBI Taxonomy" id="2840672"/>
    <lineage>
        <taxon>Bacteria</taxon>
        <taxon>Bacillati</taxon>
        <taxon>Bacillota</taxon>
        <taxon>Clostridia</taxon>
        <taxon>Eubacteriales</taxon>
        <taxon>Candidatus Aphodomorpha</taxon>
    </lineage>
</organism>
<feature type="active site" description="Nucleophile" evidence="6">
    <location>
        <position position="153"/>
    </location>
</feature>
<name>A0A9D1N5I1_9FIRM</name>
<feature type="signal peptide" evidence="7">
    <location>
        <begin position="1"/>
        <end position="19"/>
    </location>
</feature>
<dbReference type="SUPFAM" id="SSF141523">
    <property type="entry name" value="L,D-transpeptidase catalytic domain-like"/>
    <property type="match status" value="1"/>
</dbReference>
<dbReference type="AlphaFoldDB" id="A0A9D1N5I1"/>
<keyword evidence="7" id="KW-0732">Signal</keyword>
<reference evidence="9" key="1">
    <citation type="submission" date="2020-10" db="EMBL/GenBank/DDBJ databases">
        <authorList>
            <person name="Gilroy R."/>
        </authorList>
    </citation>
    <scope>NUCLEOTIDE SEQUENCE</scope>
    <source>
        <strain evidence="9">ChiGjej2B2-16831</strain>
    </source>
</reference>
<keyword evidence="2" id="KW-0808">Transferase</keyword>
<dbReference type="Pfam" id="PF08239">
    <property type="entry name" value="SH3_3"/>
    <property type="match status" value="1"/>
</dbReference>
<dbReference type="GO" id="GO:0008360">
    <property type="term" value="P:regulation of cell shape"/>
    <property type="evidence" value="ECO:0007669"/>
    <property type="project" value="UniProtKB-UniRule"/>
</dbReference>
<dbReference type="PROSITE" id="PS52029">
    <property type="entry name" value="LD_TPASE"/>
    <property type="match status" value="1"/>
</dbReference>
<dbReference type="Gene3D" id="2.40.440.10">
    <property type="entry name" value="L,D-transpeptidase catalytic domain-like"/>
    <property type="match status" value="1"/>
</dbReference>
<comment type="caution">
    <text evidence="9">The sequence shown here is derived from an EMBL/GenBank/DDBJ whole genome shotgun (WGS) entry which is preliminary data.</text>
</comment>
<dbReference type="InterPro" id="IPR050979">
    <property type="entry name" value="LD-transpeptidase"/>
</dbReference>
<dbReference type="GO" id="GO:0018104">
    <property type="term" value="P:peptidoglycan-protein cross-linking"/>
    <property type="evidence" value="ECO:0007669"/>
    <property type="project" value="TreeGrafter"/>
</dbReference>
<protein>
    <submittedName>
        <fullName evidence="9">L,D-transpeptidase family protein</fullName>
    </submittedName>
</protein>
<evidence type="ECO:0000256" key="4">
    <source>
        <dbReference type="ARBA" id="ARBA00022984"/>
    </source>
</evidence>
<evidence type="ECO:0000256" key="1">
    <source>
        <dbReference type="ARBA" id="ARBA00004752"/>
    </source>
</evidence>
<dbReference type="EMBL" id="DVNZ01000245">
    <property type="protein sequence ID" value="HIU95026.1"/>
    <property type="molecule type" value="Genomic_DNA"/>
</dbReference>
<sequence length="350" mass="39712">MKRALACLLCALAVLAALAAPRPAHALDELKNTDPDKYYILLDLRNQIVTVFERDENGEYTRVVRRFLCTTGRTELDPEDPEDQGTPTPTGIWKMGGRERFGKFANFSNEYARYWTQIVGDIYFHSIMFSARDVNTLKRSAFNNIGKNVSHGCVRLYVEDAKWLYYYACPGTTVEVSDSEPSQRALRSALKSTLSFAAYDELQKTFYDEPELPNPTAWITMDGARMRKEGKDSGASVKKLSLGDEVEVLLEGDAWVKVRHEDREGYVKRGYLSMVEGRLDTREDANLIRQTVWLMTEPGGGERIVKVPTDTSVRILETTEDGRYIKIEYWGEVGYLRANAVKQAWGKDVG</sequence>
<evidence type="ECO:0000256" key="6">
    <source>
        <dbReference type="PROSITE-ProRule" id="PRU01373"/>
    </source>
</evidence>
<dbReference type="PANTHER" id="PTHR30582:SF2">
    <property type="entry name" value="L,D-TRANSPEPTIDASE YCIB-RELATED"/>
    <property type="match status" value="1"/>
</dbReference>
<evidence type="ECO:0000256" key="7">
    <source>
        <dbReference type="SAM" id="SignalP"/>
    </source>
</evidence>
<dbReference type="PANTHER" id="PTHR30582">
    <property type="entry name" value="L,D-TRANSPEPTIDASE"/>
    <property type="match status" value="1"/>
</dbReference>
<accession>A0A9D1N5I1</accession>
<evidence type="ECO:0000256" key="2">
    <source>
        <dbReference type="ARBA" id="ARBA00022679"/>
    </source>
</evidence>
<dbReference type="GO" id="GO:0071972">
    <property type="term" value="F:peptidoglycan L,D-transpeptidase activity"/>
    <property type="evidence" value="ECO:0007669"/>
    <property type="project" value="TreeGrafter"/>
</dbReference>
<dbReference type="GO" id="GO:0005576">
    <property type="term" value="C:extracellular region"/>
    <property type="evidence" value="ECO:0007669"/>
    <property type="project" value="TreeGrafter"/>
</dbReference>
<keyword evidence="3 6" id="KW-0133">Cell shape</keyword>
<evidence type="ECO:0000313" key="10">
    <source>
        <dbReference type="Proteomes" id="UP000824128"/>
    </source>
</evidence>
<dbReference type="SMART" id="SM00287">
    <property type="entry name" value="SH3b"/>
    <property type="match status" value="2"/>
</dbReference>
<comment type="pathway">
    <text evidence="1 6">Cell wall biogenesis; peptidoglycan biosynthesis.</text>
</comment>
<dbReference type="Pfam" id="PF03734">
    <property type="entry name" value="YkuD"/>
    <property type="match status" value="1"/>
</dbReference>
<feature type="chain" id="PRO_5039654024" evidence="7">
    <location>
        <begin position="20"/>
        <end position="350"/>
    </location>
</feature>
<keyword evidence="4 6" id="KW-0573">Peptidoglycan synthesis</keyword>
<evidence type="ECO:0000256" key="3">
    <source>
        <dbReference type="ARBA" id="ARBA00022960"/>
    </source>
</evidence>
<dbReference type="GO" id="GO:0016740">
    <property type="term" value="F:transferase activity"/>
    <property type="evidence" value="ECO:0007669"/>
    <property type="project" value="UniProtKB-KW"/>
</dbReference>
<reference evidence="9" key="2">
    <citation type="journal article" date="2021" name="PeerJ">
        <title>Extensive microbial diversity within the chicken gut microbiome revealed by metagenomics and culture.</title>
        <authorList>
            <person name="Gilroy R."/>
            <person name="Ravi A."/>
            <person name="Getino M."/>
            <person name="Pursley I."/>
            <person name="Horton D.L."/>
            <person name="Alikhan N.F."/>
            <person name="Baker D."/>
            <person name="Gharbi K."/>
            <person name="Hall N."/>
            <person name="Watson M."/>
            <person name="Adriaenssens E.M."/>
            <person name="Foster-Nyarko E."/>
            <person name="Jarju S."/>
            <person name="Secka A."/>
            <person name="Antonio M."/>
            <person name="Oren A."/>
            <person name="Chaudhuri R.R."/>
            <person name="La Ragione R."/>
            <person name="Hildebrand F."/>
            <person name="Pallen M.J."/>
        </authorList>
    </citation>
    <scope>NUCLEOTIDE SEQUENCE</scope>
    <source>
        <strain evidence="9">ChiGjej2B2-16831</strain>
    </source>
</reference>
<feature type="domain" description="L,D-TPase catalytic" evidence="8">
    <location>
        <begin position="38"/>
        <end position="177"/>
    </location>
</feature>
<keyword evidence="5 6" id="KW-0961">Cell wall biogenesis/degradation</keyword>
<gene>
    <name evidence="9" type="ORF">IAD24_07715</name>
</gene>
<dbReference type="InterPro" id="IPR005490">
    <property type="entry name" value="LD_TPept_cat_dom"/>
</dbReference>
<evidence type="ECO:0000256" key="5">
    <source>
        <dbReference type="ARBA" id="ARBA00023316"/>
    </source>
</evidence>
<dbReference type="GO" id="GO:0071555">
    <property type="term" value="P:cell wall organization"/>
    <property type="evidence" value="ECO:0007669"/>
    <property type="project" value="UniProtKB-UniRule"/>
</dbReference>